<feature type="transmembrane region" description="Helical" evidence="6">
    <location>
        <begin position="206"/>
        <end position="228"/>
    </location>
</feature>
<organism evidence="7">
    <name type="scientific">Holotrichia parallela</name>
    <name type="common">Dark black chafer beetle</name>
    <name type="synonym">Pedinotrichia parallela</name>
    <dbReference type="NCBI Taxonomy" id="93412"/>
    <lineage>
        <taxon>Eukaryota</taxon>
        <taxon>Metazoa</taxon>
        <taxon>Ecdysozoa</taxon>
        <taxon>Arthropoda</taxon>
        <taxon>Hexapoda</taxon>
        <taxon>Insecta</taxon>
        <taxon>Pterygota</taxon>
        <taxon>Neoptera</taxon>
        <taxon>Endopterygota</taxon>
        <taxon>Coleoptera</taxon>
        <taxon>Polyphaga</taxon>
        <taxon>Scarabaeiformia</taxon>
        <taxon>Scarabaeidae</taxon>
        <taxon>Melolonthinae</taxon>
        <taxon>Holotrichia</taxon>
    </lineage>
</organism>
<feature type="transmembrane region" description="Helical" evidence="6">
    <location>
        <begin position="79"/>
        <end position="102"/>
    </location>
</feature>
<keyword evidence="6 7" id="KW-0675">Receptor</keyword>
<protein>
    <recommendedName>
        <fullName evidence="6">Gustatory receptor</fullName>
    </recommendedName>
</protein>
<keyword evidence="5 6" id="KW-0472">Membrane</keyword>
<keyword evidence="3 6" id="KW-0812">Transmembrane</keyword>
<evidence type="ECO:0000256" key="6">
    <source>
        <dbReference type="RuleBase" id="RU363108"/>
    </source>
</evidence>
<dbReference type="GO" id="GO:0005886">
    <property type="term" value="C:plasma membrane"/>
    <property type="evidence" value="ECO:0007669"/>
    <property type="project" value="UniProtKB-SubCell"/>
</dbReference>
<name>A0A2P9JYB2_HOLPA</name>
<feature type="transmembrane region" description="Helical" evidence="6">
    <location>
        <begin position="178"/>
        <end position="200"/>
    </location>
</feature>
<dbReference type="Pfam" id="PF08395">
    <property type="entry name" value="7tm_7"/>
    <property type="match status" value="1"/>
</dbReference>
<dbReference type="EMBL" id="KY817104">
    <property type="protein sequence ID" value="AVH87320.1"/>
    <property type="molecule type" value="mRNA"/>
</dbReference>
<comment type="function">
    <text evidence="6">Gustatory receptor which mediates acceptance or avoidance behavior, depending on its substrates.</text>
</comment>
<dbReference type="GO" id="GO:0007165">
    <property type="term" value="P:signal transduction"/>
    <property type="evidence" value="ECO:0007669"/>
    <property type="project" value="UniProtKB-KW"/>
</dbReference>
<feature type="transmembrane region" description="Helical" evidence="6">
    <location>
        <begin position="282"/>
        <end position="301"/>
    </location>
</feature>
<evidence type="ECO:0000256" key="3">
    <source>
        <dbReference type="ARBA" id="ARBA00022692"/>
    </source>
</evidence>
<comment type="subcellular location">
    <subcellularLocation>
        <location evidence="1 6">Cell membrane</location>
        <topology evidence="1 6">Multi-pass membrane protein</topology>
    </subcellularLocation>
</comment>
<dbReference type="AlphaFoldDB" id="A0A2P9JYB2"/>
<sequence>MDEEISYYTDELILKGFINEFKHSARAREISKRSQLSSADGNILDQHDQFYRDHKLLLKLFQVLGVMPIQRGQIGRITFGWLSIPSIYAYCFYAITTVLVLWVGYERLIILTQRSKKFDEYIYSVIFVVFLIPHFWIPYVGWGVAKEVCKYKNSWAHFQLDYYKITGKSLRFPHLSTLIVIISSGCLIVAVAFLFILSALLEGFTLYHTTAYVHIITMINMNCALWYINCRAMGNASESVADSFEEDVRKFCGSYIVKHYRILWLNLSEMLQKLGNAYARTYSTYSLFMITNITIAIYGFTSEIVDHGFRFTFKEMGLLVDAGYCMVLLYVFCNCSHNASRNIADRVQTTLLNIELTTVDSHAAKEIELFLIAIEMNPPKVSLQGYTVVSRELVTSSISTMAIYLIVLLQFKISLVKESKMA</sequence>
<dbReference type="GO" id="GO:0050909">
    <property type="term" value="P:sensory perception of taste"/>
    <property type="evidence" value="ECO:0007669"/>
    <property type="project" value="InterPro"/>
</dbReference>
<keyword evidence="2 6" id="KW-1003">Cell membrane</keyword>
<feature type="transmembrane region" description="Helical" evidence="6">
    <location>
        <begin position="122"/>
        <end position="145"/>
    </location>
</feature>
<keyword evidence="4 6" id="KW-1133">Transmembrane helix</keyword>
<comment type="similarity">
    <text evidence="6">Belongs to the insect chemoreceptor superfamily. Gustatory receptor (GR) family.</text>
</comment>
<comment type="caution">
    <text evidence="6">Lacks conserved residue(s) required for the propagation of feature annotation.</text>
</comment>
<evidence type="ECO:0000313" key="7">
    <source>
        <dbReference type="EMBL" id="AVH87320.1"/>
    </source>
</evidence>
<evidence type="ECO:0000256" key="1">
    <source>
        <dbReference type="ARBA" id="ARBA00004651"/>
    </source>
</evidence>
<accession>A0A2P9JYB2</accession>
<keyword evidence="6" id="KW-0807">Transducer</keyword>
<reference evidence="7" key="1">
    <citation type="submission" date="2017-03" db="EMBL/GenBank/DDBJ databases">
        <authorList>
            <person name="Afonso C.L."/>
            <person name="Miller P.J."/>
            <person name="Scott M.A."/>
            <person name="Spackman E."/>
            <person name="Goraichik I."/>
            <person name="Dimitrov K.M."/>
            <person name="Suarez D.L."/>
            <person name="Swayne D.E."/>
        </authorList>
    </citation>
    <scope>NUCLEOTIDE SEQUENCE</scope>
    <source>
        <tissue evidence="7">Antenna</tissue>
    </source>
</reference>
<proteinExistence type="evidence at transcript level"/>
<evidence type="ECO:0000256" key="5">
    <source>
        <dbReference type="ARBA" id="ARBA00023136"/>
    </source>
</evidence>
<evidence type="ECO:0000256" key="2">
    <source>
        <dbReference type="ARBA" id="ARBA00022475"/>
    </source>
</evidence>
<dbReference type="InterPro" id="IPR013604">
    <property type="entry name" value="7TM_chemorcpt"/>
</dbReference>
<evidence type="ECO:0000256" key="4">
    <source>
        <dbReference type="ARBA" id="ARBA00022989"/>
    </source>
</evidence>